<comment type="caution">
    <text evidence="2">The sequence shown here is derived from an EMBL/GenBank/DDBJ whole genome shotgun (WGS) entry which is preliminary data.</text>
</comment>
<keyword evidence="3" id="KW-1185">Reference proteome</keyword>
<dbReference type="AlphaFoldDB" id="A0A8J7IHU2"/>
<reference evidence="2" key="1">
    <citation type="submission" date="2020-12" db="EMBL/GenBank/DDBJ databases">
        <title>Snuella sp. nov., isolated from sediment in Incheon.</title>
        <authorList>
            <person name="Kim W."/>
        </authorList>
    </citation>
    <scope>NUCLEOTIDE SEQUENCE</scope>
    <source>
        <strain evidence="2">CAU 1569</strain>
    </source>
</reference>
<evidence type="ECO:0000313" key="3">
    <source>
        <dbReference type="Proteomes" id="UP000610931"/>
    </source>
</evidence>
<proteinExistence type="predicted"/>
<sequence>MRTSSTFSILFWIYATRAKNNQTDIYARITVNKKRVNISLKKKIDISTWDANRQKVKGNGITARVKVSYIFFS</sequence>
<gene>
    <name evidence="2" type="ORF">JF259_12140</name>
</gene>
<dbReference type="RefSeq" id="WP_199115599.1">
    <property type="nucleotide sequence ID" value="NZ_JAELVQ010000016.1"/>
</dbReference>
<dbReference type="EMBL" id="JAELVQ010000016">
    <property type="protein sequence ID" value="MBJ6368838.1"/>
    <property type="molecule type" value="Genomic_DNA"/>
</dbReference>
<dbReference type="InterPro" id="IPR035386">
    <property type="entry name" value="Arm-DNA-bind_5"/>
</dbReference>
<protein>
    <recommendedName>
        <fullName evidence="1">Arm DNA-binding domain-containing protein</fullName>
    </recommendedName>
</protein>
<evidence type="ECO:0000313" key="2">
    <source>
        <dbReference type="EMBL" id="MBJ6368838.1"/>
    </source>
</evidence>
<evidence type="ECO:0000259" key="1">
    <source>
        <dbReference type="Pfam" id="PF17293"/>
    </source>
</evidence>
<accession>A0A8J7IHU2</accession>
<name>A0A8J7IHU2_9FLAO</name>
<feature type="domain" description="Arm DNA-binding" evidence="1">
    <location>
        <begin position="13"/>
        <end position="59"/>
    </location>
</feature>
<dbReference type="Proteomes" id="UP000610931">
    <property type="component" value="Unassembled WGS sequence"/>
</dbReference>
<dbReference type="Pfam" id="PF17293">
    <property type="entry name" value="Arm-DNA-bind_5"/>
    <property type="match status" value="1"/>
</dbReference>
<organism evidence="2 3">
    <name type="scientific">Snuella sedimenti</name>
    <dbReference type="NCBI Taxonomy" id="2798802"/>
    <lineage>
        <taxon>Bacteria</taxon>
        <taxon>Pseudomonadati</taxon>
        <taxon>Bacteroidota</taxon>
        <taxon>Flavobacteriia</taxon>
        <taxon>Flavobacteriales</taxon>
        <taxon>Flavobacteriaceae</taxon>
        <taxon>Snuella</taxon>
    </lineage>
</organism>